<sequence>MSQEPNGTPDPNNFEQMLRAILGEEAAQEVVRAFEQEGVDPNAQMAHVFNGQDFTVISQQIQDLLGSSGDGAVNWNIAEQVARETIAAKHLDQLTAADGDAARNALRTASLWLDAACELDPTTGPNMAWMRLDWVAHSLPTFKRLFDPVGANIARAVSESFEVQVEHMPPEMQGIFGDPAQIMGKVLASMLGVQYGAALAELATASFGTTDTGLPLMEGSSAALVPSNILGFAQELDIEYSEVLAYVAVREAAAARLYTRVPWLRARVLDTVAEFAQGITINTEAIEEQLRDLPMDDPTSMQEIDLSGVFSLDLSETQADALARLEHLISLVEGWISEISARAVAPHLPNAVPLREMFTRRSATNNPAKHVWETQLGMQLVPRQIRDAAKFWQLALDKLGAQDRDALWAHPDLLPSSEVLNNPEEFFVTQTSSDIEVELDSFLANLFSDSDDSSTDQSDIPHEPKFGDSEKDTDKE</sequence>
<dbReference type="Proteomes" id="UP000293036">
    <property type="component" value="Unassembled WGS sequence"/>
</dbReference>
<dbReference type="SUPFAM" id="SSF55486">
    <property type="entry name" value="Metalloproteases ('zincins'), catalytic domain"/>
    <property type="match status" value="1"/>
</dbReference>
<keyword evidence="2" id="KW-0482">Metalloprotease</keyword>
<feature type="compositionally biased region" description="Basic and acidic residues" evidence="1">
    <location>
        <begin position="459"/>
        <end position="476"/>
    </location>
</feature>
<gene>
    <name evidence="2" type="ORF">EZJ44_06600</name>
</gene>
<evidence type="ECO:0000313" key="2">
    <source>
        <dbReference type="EMBL" id="TBW21629.1"/>
    </source>
</evidence>
<organism evidence="2 3">
    <name type="scientific">Arcanobacterium bovis</name>
    <dbReference type="NCBI Taxonomy" id="2529275"/>
    <lineage>
        <taxon>Bacteria</taxon>
        <taxon>Bacillati</taxon>
        <taxon>Actinomycetota</taxon>
        <taxon>Actinomycetes</taxon>
        <taxon>Actinomycetales</taxon>
        <taxon>Actinomycetaceae</taxon>
        <taxon>Arcanobacterium</taxon>
    </lineage>
</organism>
<dbReference type="AlphaFoldDB" id="A0A4Q9V001"/>
<keyword evidence="2" id="KW-0645">Protease</keyword>
<name>A0A4Q9V001_9ACTO</name>
<proteinExistence type="predicted"/>
<dbReference type="EMBL" id="SJDT01000004">
    <property type="protein sequence ID" value="TBW21629.1"/>
    <property type="molecule type" value="Genomic_DNA"/>
</dbReference>
<keyword evidence="3" id="KW-1185">Reference proteome</keyword>
<dbReference type="PANTHER" id="PTHR39420:SF2">
    <property type="entry name" value="HYDROLASE"/>
    <property type="match status" value="1"/>
</dbReference>
<dbReference type="PANTHER" id="PTHR39420">
    <property type="match status" value="1"/>
</dbReference>
<evidence type="ECO:0000256" key="1">
    <source>
        <dbReference type="SAM" id="MobiDB-lite"/>
    </source>
</evidence>
<comment type="caution">
    <text evidence="2">The sequence shown here is derived from an EMBL/GenBank/DDBJ whole genome shotgun (WGS) entry which is preliminary data.</text>
</comment>
<dbReference type="OrthoDB" id="8478472at2"/>
<accession>A0A4Q9V001</accession>
<evidence type="ECO:0000313" key="3">
    <source>
        <dbReference type="Proteomes" id="UP000293036"/>
    </source>
</evidence>
<dbReference type="GO" id="GO:0006508">
    <property type="term" value="P:proteolysis"/>
    <property type="evidence" value="ECO:0007669"/>
    <property type="project" value="UniProtKB-KW"/>
</dbReference>
<dbReference type="Pfam" id="PF10103">
    <property type="entry name" value="Zincin_2"/>
    <property type="match status" value="1"/>
</dbReference>
<dbReference type="GO" id="GO:0008237">
    <property type="term" value="F:metallopeptidase activity"/>
    <property type="evidence" value="ECO:0007669"/>
    <property type="project" value="UniProtKB-KW"/>
</dbReference>
<dbReference type="Gene3D" id="1.20.150.30">
    <property type="entry name" value="Zincin-like metallopeptidase, N-terminal domain"/>
    <property type="match status" value="1"/>
</dbReference>
<dbReference type="InterPro" id="IPR042271">
    <property type="entry name" value="Zinicin_2_N"/>
</dbReference>
<dbReference type="InterPro" id="IPR018766">
    <property type="entry name" value="Zinicin_2"/>
</dbReference>
<protein>
    <submittedName>
        <fullName evidence="2">Zinc-dependent metalloprotease</fullName>
    </submittedName>
</protein>
<feature type="region of interest" description="Disordered" evidence="1">
    <location>
        <begin position="448"/>
        <end position="476"/>
    </location>
</feature>
<reference evidence="2 3" key="1">
    <citation type="submission" date="2019-02" db="EMBL/GenBank/DDBJ databases">
        <title>Arcanobacterium bovis sp. nov., isolated from the milk of a cow with mastitis.</title>
        <authorList>
            <person name="Sammra O."/>
            <person name="Foster G."/>
            <person name="Hassan A."/>
            <person name="Alssahen M."/>
            <person name="Laemmler C."/>
            <person name="Borowiak M."/>
            <person name="Malorny B."/>
            <person name="Abdulmawjood A."/>
        </authorList>
    </citation>
    <scope>NUCLEOTIDE SEQUENCE [LARGE SCALE GENOMIC DNA]</scope>
    <source>
        <strain evidence="2 3">C605018/01/1</strain>
    </source>
</reference>
<keyword evidence="2" id="KW-0378">Hydrolase</keyword>
<dbReference type="NCBIfam" id="TIGR03624">
    <property type="entry name" value="putative hydrolase"/>
    <property type="match status" value="1"/>
</dbReference>